<comment type="caution">
    <text evidence="2">The sequence shown here is derived from an EMBL/GenBank/DDBJ whole genome shotgun (WGS) entry which is preliminary data.</text>
</comment>
<feature type="transmembrane region" description="Helical" evidence="1">
    <location>
        <begin position="83"/>
        <end position="101"/>
    </location>
</feature>
<proteinExistence type="predicted"/>
<dbReference type="AlphaFoldDB" id="A0ABD5XYG7"/>
<feature type="transmembrane region" description="Helical" evidence="1">
    <location>
        <begin position="183"/>
        <end position="202"/>
    </location>
</feature>
<evidence type="ECO:0000313" key="2">
    <source>
        <dbReference type="EMBL" id="MFC7140187.1"/>
    </source>
</evidence>
<feature type="transmembrane region" description="Helical" evidence="1">
    <location>
        <begin position="12"/>
        <end position="37"/>
    </location>
</feature>
<organism evidence="2 3">
    <name type="scientific">Halosimplex aquaticum</name>
    <dbReference type="NCBI Taxonomy" id="3026162"/>
    <lineage>
        <taxon>Archaea</taxon>
        <taxon>Methanobacteriati</taxon>
        <taxon>Methanobacteriota</taxon>
        <taxon>Stenosarchaea group</taxon>
        <taxon>Halobacteria</taxon>
        <taxon>Halobacteriales</taxon>
        <taxon>Haloarculaceae</taxon>
        <taxon>Halosimplex</taxon>
    </lineage>
</organism>
<keyword evidence="1" id="KW-0812">Transmembrane</keyword>
<sequence length="228" mass="23914">MPDWDRFRTERVVAACRWALVLALTGLEVATLTLWLALVDGAAPLSRTAAVGVVVLVVGLQVEHFLTDLAANGSAVGFPLGRTLAVSVTEALLWIGWFAAAKTLGELRGVFVAGVAFAVALAVQHTVEANALRGRPLAYRLLDSATVGFSLLTAAGASLWLALSTPVAGTAPLVSFVASGLDPTTAGGVVLAAALLVERLLVVRFARRERSEHTVPARRARGSWSRAR</sequence>
<accession>A0ABD5XYG7</accession>
<keyword evidence="3" id="KW-1185">Reference proteome</keyword>
<name>A0ABD5XYG7_9EURY</name>
<protein>
    <recommendedName>
        <fullName evidence="4">HXXEE domain-containing protein</fullName>
    </recommendedName>
</protein>
<evidence type="ECO:0000313" key="3">
    <source>
        <dbReference type="Proteomes" id="UP001596432"/>
    </source>
</evidence>
<dbReference type="EMBL" id="JBHTAS010000001">
    <property type="protein sequence ID" value="MFC7140187.1"/>
    <property type="molecule type" value="Genomic_DNA"/>
</dbReference>
<evidence type="ECO:0000256" key="1">
    <source>
        <dbReference type="SAM" id="Phobius"/>
    </source>
</evidence>
<keyword evidence="1" id="KW-1133">Transmembrane helix</keyword>
<feature type="transmembrane region" description="Helical" evidence="1">
    <location>
        <begin position="107"/>
        <end position="127"/>
    </location>
</feature>
<dbReference type="Proteomes" id="UP001596432">
    <property type="component" value="Unassembled WGS sequence"/>
</dbReference>
<feature type="transmembrane region" description="Helical" evidence="1">
    <location>
        <begin position="139"/>
        <end position="163"/>
    </location>
</feature>
<feature type="transmembrane region" description="Helical" evidence="1">
    <location>
        <begin position="49"/>
        <end position="71"/>
    </location>
</feature>
<dbReference type="RefSeq" id="WP_274325752.1">
    <property type="nucleotide sequence ID" value="NZ_CP118158.1"/>
</dbReference>
<gene>
    <name evidence="2" type="ORF">ACFQMA_10130</name>
</gene>
<evidence type="ECO:0008006" key="4">
    <source>
        <dbReference type="Google" id="ProtNLM"/>
    </source>
</evidence>
<dbReference type="GeneID" id="78820467"/>
<keyword evidence="1" id="KW-0472">Membrane</keyword>
<reference evidence="2 3" key="1">
    <citation type="journal article" date="2019" name="Int. J. Syst. Evol. Microbiol.">
        <title>The Global Catalogue of Microorganisms (GCM) 10K type strain sequencing project: providing services to taxonomists for standard genome sequencing and annotation.</title>
        <authorList>
            <consortium name="The Broad Institute Genomics Platform"/>
            <consortium name="The Broad Institute Genome Sequencing Center for Infectious Disease"/>
            <person name="Wu L."/>
            <person name="Ma J."/>
        </authorList>
    </citation>
    <scope>NUCLEOTIDE SEQUENCE [LARGE SCALE GENOMIC DNA]</scope>
    <source>
        <strain evidence="2 3">XZYJT29</strain>
    </source>
</reference>